<gene>
    <name evidence="2" type="ORF">GCM10023220_39410</name>
</gene>
<organism evidence="2 3">
    <name type="scientific">Streptomyces ziwulingensis</name>
    <dbReference type="NCBI Taxonomy" id="1045501"/>
    <lineage>
        <taxon>Bacteria</taxon>
        <taxon>Bacillati</taxon>
        <taxon>Actinomycetota</taxon>
        <taxon>Actinomycetes</taxon>
        <taxon>Kitasatosporales</taxon>
        <taxon>Streptomycetaceae</taxon>
        <taxon>Streptomyces</taxon>
    </lineage>
</organism>
<feature type="transmembrane region" description="Helical" evidence="1">
    <location>
        <begin position="176"/>
        <end position="194"/>
    </location>
</feature>
<feature type="transmembrane region" description="Helical" evidence="1">
    <location>
        <begin position="122"/>
        <end position="139"/>
    </location>
</feature>
<feature type="transmembrane region" description="Helical" evidence="1">
    <location>
        <begin position="83"/>
        <end position="101"/>
    </location>
</feature>
<keyword evidence="1" id="KW-1133">Transmembrane helix</keyword>
<keyword evidence="1" id="KW-0812">Transmembrane</keyword>
<dbReference type="EMBL" id="BAABIG010000038">
    <property type="protein sequence ID" value="GAA4805776.1"/>
    <property type="molecule type" value="Genomic_DNA"/>
</dbReference>
<dbReference type="Proteomes" id="UP001501265">
    <property type="component" value="Unassembled WGS sequence"/>
</dbReference>
<evidence type="ECO:0000313" key="3">
    <source>
        <dbReference type="Proteomes" id="UP001501265"/>
    </source>
</evidence>
<keyword evidence="1" id="KW-0472">Membrane</keyword>
<accession>A0ABP9CA02</accession>
<sequence>MPPYASEATRLLCAGTYLDPVYRDRVIEELHLNKERLVAPSLGFDAARVLAHALRARRLEVAWAAAIVVLCVVGLPLTDRVLAGYLLPSLLLAGGVAVRGTEERPPFARRFAALLFRWSGRVVFAVFFAATLLVAFSGTDDVRTTSDGGPDVEGLIRTALPAASALAGGDGTVTAGQAWLALVLFLAVALCAGAQRSQFARALAGELSPRRFPDALNDEAEHAAGERFQYVRDRIRREQHEPLIMYHAARPFCGAGRAYDTWVLAVEMRPADGSPTRPLSNRTVLDTVRPLLEGLRLSSEYAGHPVRDRLRRLEIDECVFLPAEGLSRRADAPYDRDAFETHRTHAVEEGAEKRRHFLRVRVGGWEEELVVTVFVRVHTQGRMLMLEIAPHVLMPLRTEFQDADRTAHRFRTSNVLGKFTWAAAQVPVSAVRSFVTVCQAVAYAWQLLTGGYGDALPDGPAVSVRELGAAATGSLFQQMDVDRYLRGVQDRVTHGVRTALAEHGYQTGEFVQKVINNSHIGTQIGTVTDSTFAVGAHARASSAAADGGAKSPGGTSRS</sequence>
<protein>
    <submittedName>
        <fullName evidence="2">Membrane protein</fullName>
    </submittedName>
</protein>
<evidence type="ECO:0000313" key="2">
    <source>
        <dbReference type="EMBL" id="GAA4805776.1"/>
    </source>
</evidence>
<feature type="transmembrane region" description="Helical" evidence="1">
    <location>
        <begin position="61"/>
        <end position="77"/>
    </location>
</feature>
<keyword evidence="3" id="KW-1185">Reference proteome</keyword>
<reference evidence="3" key="1">
    <citation type="journal article" date="2019" name="Int. J. Syst. Evol. Microbiol.">
        <title>The Global Catalogue of Microorganisms (GCM) 10K type strain sequencing project: providing services to taxonomists for standard genome sequencing and annotation.</title>
        <authorList>
            <consortium name="The Broad Institute Genomics Platform"/>
            <consortium name="The Broad Institute Genome Sequencing Center for Infectious Disease"/>
            <person name="Wu L."/>
            <person name="Ma J."/>
        </authorList>
    </citation>
    <scope>NUCLEOTIDE SEQUENCE [LARGE SCALE GENOMIC DNA]</scope>
    <source>
        <strain evidence="3">JCM 18081</strain>
    </source>
</reference>
<comment type="caution">
    <text evidence="2">The sequence shown here is derived from an EMBL/GenBank/DDBJ whole genome shotgun (WGS) entry which is preliminary data.</text>
</comment>
<name>A0ABP9CA02_9ACTN</name>
<evidence type="ECO:0000256" key="1">
    <source>
        <dbReference type="SAM" id="Phobius"/>
    </source>
</evidence>
<proteinExistence type="predicted"/>
<dbReference type="RefSeq" id="WP_345621147.1">
    <property type="nucleotide sequence ID" value="NZ_BAABIG010000038.1"/>
</dbReference>